<organism evidence="2 3">
    <name type="scientific">candidate division TA06 bacterium</name>
    <dbReference type="NCBI Taxonomy" id="2250710"/>
    <lineage>
        <taxon>Bacteria</taxon>
        <taxon>Bacteria division TA06</taxon>
    </lineage>
</organism>
<name>A0A933IC77_UNCT6</name>
<dbReference type="InterPro" id="IPR011989">
    <property type="entry name" value="ARM-like"/>
</dbReference>
<dbReference type="Proteomes" id="UP000736328">
    <property type="component" value="Unassembled WGS sequence"/>
</dbReference>
<comment type="caution">
    <text evidence="2">The sequence shown here is derived from an EMBL/GenBank/DDBJ whole genome shotgun (WGS) entry which is preliminary data.</text>
</comment>
<evidence type="ECO:0000313" key="2">
    <source>
        <dbReference type="EMBL" id="MBI4727619.1"/>
    </source>
</evidence>
<evidence type="ECO:0000256" key="1">
    <source>
        <dbReference type="SAM" id="SignalP"/>
    </source>
</evidence>
<dbReference type="EMBL" id="JACQXR010000140">
    <property type="protein sequence ID" value="MBI4727619.1"/>
    <property type="molecule type" value="Genomic_DNA"/>
</dbReference>
<feature type="signal peptide" evidence="1">
    <location>
        <begin position="1"/>
        <end position="26"/>
    </location>
</feature>
<evidence type="ECO:0000313" key="3">
    <source>
        <dbReference type="Proteomes" id="UP000736328"/>
    </source>
</evidence>
<accession>A0A933IC77</accession>
<feature type="chain" id="PRO_5037657479" evidence="1">
    <location>
        <begin position="27"/>
        <end position="350"/>
    </location>
</feature>
<protein>
    <submittedName>
        <fullName evidence="2">HEAT repeat domain-containing protein</fullName>
    </submittedName>
</protein>
<dbReference type="Pfam" id="PF13646">
    <property type="entry name" value="HEAT_2"/>
    <property type="match status" value="1"/>
</dbReference>
<keyword evidence="1" id="KW-0732">Signal</keyword>
<dbReference type="SUPFAM" id="SSF48371">
    <property type="entry name" value="ARM repeat"/>
    <property type="match status" value="1"/>
</dbReference>
<dbReference type="InterPro" id="IPR016024">
    <property type="entry name" value="ARM-type_fold"/>
</dbReference>
<sequence length="350" mass="38771">MQKSKFQLILLAILFTVLLFPVQACAALNQEYLLGEKINRAKLIVYGTVRQIRPIAARVKAKSRDSVITGDYLYQVEYERSIKGPLNAKAKDRAIYILQTDEYKSDKRILLDGQKALLFLSPGTASSSYLSKNKINPKSCYSLFAGKQGVTVLPDSVLSAYVRAIAGYMDAQKAKPKQRPAKWTALLEQGPDGIRESALSELLGSVYYPAEPVLIKTLGDSNLSSLAALNLINYSPDSLALHLDSLIIHKKSKARIVKINLLKVIAPIRQEQVFKHLLKSLKDDDFEIRACAARGLDGWNDKKAVKSLKKALEDKDDYVRLAACDALVKQGFKIEKKEGGAYKITGEPGK</sequence>
<reference evidence="2" key="1">
    <citation type="submission" date="2020-07" db="EMBL/GenBank/DDBJ databases">
        <title>Huge and variable diversity of episymbiotic CPR bacteria and DPANN archaea in groundwater ecosystems.</title>
        <authorList>
            <person name="He C.Y."/>
            <person name="Keren R."/>
            <person name="Whittaker M."/>
            <person name="Farag I.F."/>
            <person name="Doudna J."/>
            <person name="Cate J.H.D."/>
            <person name="Banfield J.F."/>
        </authorList>
    </citation>
    <scope>NUCLEOTIDE SEQUENCE</scope>
    <source>
        <strain evidence="2">NC_groundwater_1520_Pr4_B-0.1um_53_5</strain>
    </source>
</reference>
<proteinExistence type="predicted"/>
<dbReference type="AlphaFoldDB" id="A0A933IC77"/>
<dbReference type="Gene3D" id="1.25.10.10">
    <property type="entry name" value="Leucine-rich Repeat Variant"/>
    <property type="match status" value="1"/>
</dbReference>
<gene>
    <name evidence="2" type="ORF">HY768_10460</name>
</gene>